<proteinExistence type="predicted"/>
<keyword evidence="1" id="KW-1133">Transmembrane helix</keyword>
<feature type="transmembrane region" description="Helical" evidence="1">
    <location>
        <begin position="7"/>
        <end position="26"/>
    </location>
</feature>
<dbReference type="GeneID" id="33332221"/>
<gene>
    <name evidence="2" type="ORF">A3K92_06675</name>
</gene>
<protein>
    <submittedName>
        <fullName evidence="2">Uncharacterized protein</fullName>
    </submittedName>
</protein>
<accession>A0A2Z2MGU0</accession>
<organism evidence="2 3">
    <name type="scientific">Thermococcus gorgonarius</name>
    <dbReference type="NCBI Taxonomy" id="71997"/>
    <lineage>
        <taxon>Archaea</taxon>
        <taxon>Methanobacteriati</taxon>
        <taxon>Methanobacteriota</taxon>
        <taxon>Thermococci</taxon>
        <taxon>Thermococcales</taxon>
        <taxon>Thermococcaceae</taxon>
        <taxon>Thermococcus</taxon>
    </lineage>
</organism>
<dbReference type="AlphaFoldDB" id="A0A2Z2MGU0"/>
<dbReference type="KEGG" id="tgg:A3K92_06675"/>
<dbReference type="OrthoDB" id="101984at2157"/>
<evidence type="ECO:0000313" key="3">
    <source>
        <dbReference type="Proteomes" id="UP000250134"/>
    </source>
</evidence>
<sequence length="480" mass="53880">MKRRGFLLNSATLILIIPLLLLLATYEDISSQIMTAQSERSQLERTYDVVSFLNLEFQKALEISGKRAVVAAVDYVATTRNFITDDMANNTIADLILNGNSPSIRNYDLDRIMKGQTLRTWFSNLSPLLLEQGYILSGDISKADITVALLDAFTIVIKAKIPQVTVKDLSGKVVYNGQIPSNGGYIYSTVDLRGLEDPMFSAVTGGEYQRSLQACQYPYPEFGMRPVIWANGSGSSNVNYLVGRFGTDFWYSSTHIWDKNDPKNYITNLTMDGVPVKTDSLIFHNGDLGVLLFPEVSRGSNTGSTAPKASAYNIEPLMLCINEMERVGDIAGDIRYIAVPWGMSFFERLEGSDRNHDTYVQLAEKMQDEMGISYGDKHYPIGLVSFMVPTHSGQAFDEKLNKLFSVVLQRRPDENVNSVDYCFLAHYFPEKLTITQNLCNKEVYRVYGISDSPDRKNVYFFLDEQTAEYIMGTSDLLQIG</sequence>
<evidence type="ECO:0000313" key="2">
    <source>
        <dbReference type="EMBL" id="ASJ01188.1"/>
    </source>
</evidence>
<dbReference type="Proteomes" id="UP000250134">
    <property type="component" value="Chromosome"/>
</dbReference>
<keyword evidence="1" id="KW-0812">Transmembrane</keyword>
<keyword evidence="3" id="KW-1185">Reference proteome</keyword>
<evidence type="ECO:0000256" key="1">
    <source>
        <dbReference type="SAM" id="Phobius"/>
    </source>
</evidence>
<name>A0A2Z2MGU0_THEGO</name>
<dbReference type="EMBL" id="CP014855">
    <property type="protein sequence ID" value="ASJ01188.1"/>
    <property type="molecule type" value="Genomic_DNA"/>
</dbReference>
<dbReference type="RefSeq" id="WP_088885527.1">
    <property type="nucleotide sequence ID" value="NZ_CP014855.1"/>
</dbReference>
<keyword evidence="1" id="KW-0472">Membrane</keyword>
<reference evidence="2 3" key="1">
    <citation type="submission" date="2016-03" db="EMBL/GenBank/DDBJ databases">
        <title>Complete genome sequence of Thermococcus gorgonarius.</title>
        <authorList>
            <person name="Oger P.M."/>
        </authorList>
    </citation>
    <scope>NUCLEOTIDE SEQUENCE [LARGE SCALE GENOMIC DNA]</scope>
    <source>
        <strain evidence="2 3">W-12</strain>
    </source>
</reference>